<dbReference type="RefSeq" id="WP_020950613.1">
    <property type="nucleotide sequence ID" value="NC_022041.1"/>
</dbReference>
<sequence length="284" mass="30033">MRGFGAALLVVLGAAASVAAQETGAPAQLPPPADSSEVIAPPAADQSGVGQPPFQTMVVPRGEDMAHLPIMTIDQDELFLNSAWGRRAQADLETRGQTLARENDELAEQFSNEERELAELRKTLPAEEFRKRADEFDKRVVQIRRERDAKVRELQHSAETERGAFFQVARPILAKLMEERGAVAVLDQRMLFASADSIDVTADLIARVDAEAGAGPFEGVPEEQPAKIDHSADDAKPVPSTGDSSAHDGATHDGAENGSATHGGAGHGQGASEAPGTVPAQPAP</sequence>
<reference evidence="4 5" key="1">
    <citation type="journal article" date="2014" name="BMC Genomics">
        <title>Architecture and functions of a multipartite genome of the methylotrophic bacterium Paracoccus aminophilus JCM 7686, containing primary and secondary chromids.</title>
        <authorList>
            <person name="Dziewit L."/>
            <person name="Czarnecki J."/>
            <person name="Wibberg D."/>
            <person name="Radlinska M."/>
            <person name="Mrozek P."/>
            <person name="Szymczak M."/>
            <person name="Schluter A."/>
            <person name="Puhler A."/>
            <person name="Bartosik D."/>
        </authorList>
    </citation>
    <scope>NUCLEOTIDE SEQUENCE [LARGE SCALE GENOMIC DNA]</scope>
    <source>
        <strain evidence="4">JCM 7686</strain>
    </source>
</reference>
<dbReference type="AlphaFoldDB" id="S5XZW2"/>
<feature type="coiled-coil region" evidence="1">
    <location>
        <begin position="89"/>
        <end position="146"/>
    </location>
</feature>
<dbReference type="InterPro" id="IPR024930">
    <property type="entry name" value="Skp_dom_sf"/>
</dbReference>
<feature type="region of interest" description="Disordered" evidence="2">
    <location>
        <begin position="215"/>
        <end position="284"/>
    </location>
</feature>
<evidence type="ECO:0000256" key="2">
    <source>
        <dbReference type="SAM" id="MobiDB-lite"/>
    </source>
</evidence>
<dbReference type="HOGENOM" id="CLU_085354_1_1_5"/>
<evidence type="ECO:0000256" key="1">
    <source>
        <dbReference type="SAM" id="Coils"/>
    </source>
</evidence>
<dbReference type="STRING" id="1367847.JCM7686_1874"/>
<feature type="compositionally biased region" description="Basic and acidic residues" evidence="2">
    <location>
        <begin position="245"/>
        <end position="255"/>
    </location>
</feature>
<dbReference type="Gene3D" id="3.30.910.20">
    <property type="entry name" value="Skp domain"/>
    <property type="match status" value="1"/>
</dbReference>
<accession>S5XZW2</accession>
<dbReference type="InterPro" id="IPR005632">
    <property type="entry name" value="Chaperone_Skp"/>
</dbReference>
<proteinExistence type="predicted"/>
<protein>
    <submittedName>
        <fullName evidence="4">Outer membrane chaperone Skp (OmpH)</fullName>
    </submittedName>
</protein>
<evidence type="ECO:0000313" key="5">
    <source>
        <dbReference type="Proteomes" id="UP000015480"/>
    </source>
</evidence>
<dbReference type="PATRIC" id="fig|1367847.3.peg.1862"/>
<name>S5XZW2_PARAH</name>
<feature type="chain" id="PRO_5004544719" evidence="3">
    <location>
        <begin position="21"/>
        <end position="284"/>
    </location>
</feature>
<keyword evidence="3" id="KW-0732">Signal</keyword>
<feature type="compositionally biased region" description="Basic and acidic residues" evidence="2">
    <location>
        <begin position="224"/>
        <end position="236"/>
    </location>
</feature>
<dbReference type="EMBL" id="CP006650">
    <property type="protein sequence ID" value="AGT08975.1"/>
    <property type="molecule type" value="Genomic_DNA"/>
</dbReference>
<dbReference type="Pfam" id="PF03938">
    <property type="entry name" value="OmpH"/>
    <property type="match status" value="1"/>
</dbReference>
<dbReference type="Proteomes" id="UP000015480">
    <property type="component" value="Chromosome"/>
</dbReference>
<dbReference type="GO" id="GO:0051082">
    <property type="term" value="F:unfolded protein binding"/>
    <property type="evidence" value="ECO:0007669"/>
    <property type="project" value="InterPro"/>
</dbReference>
<dbReference type="eggNOG" id="COG2825">
    <property type="taxonomic scope" value="Bacteria"/>
</dbReference>
<dbReference type="KEGG" id="pami:JCM7686_1874"/>
<keyword evidence="1" id="KW-0175">Coiled coil</keyword>
<evidence type="ECO:0000256" key="3">
    <source>
        <dbReference type="SAM" id="SignalP"/>
    </source>
</evidence>
<feature type="region of interest" description="Disordered" evidence="2">
    <location>
        <begin position="25"/>
        <end position="51"/>
    </location>
</feature>
<organism evidence="4 5">
    <name type="scientific">Paracoccus aminophilus JCM 7686</name>
    <dbReference type="NCBI Taxonomy" id="1367847"/>
    <lineage>
        <taxon>Bacteria</taxon>
        <taxon>Pseudomonadati</taxon>
        <taxon>Pseudomonadota</taxon>
        <taxon>Alphaproteobacteria</taxon>
        <taxon>Rhodobacterales</taxon>
        <taxon>Paracoccaceae</taxon>
        <taxon>Paracoccus</taxon>
    </lineage>
</organism>
<dbReference type="SUPFAM" id="SSF111384">
    <property type="entry name" value="OmpH-like"/>
    <property type="match status" value="1"/>
</dbReference>
<evidence type="ECO:0000313" key="4">
    <source>
        <dbReference type="EMBL" id="AGT08975.1"/>
    </source>
</evidence>
<dbReference type="SMART" id="SM00935">
    <property type="entry name" value="OmpH"/>
    <property type="match status" value="1"/>
</dbReference>
<gene>
    <name evidence="4" type="ORF">JCM7686_1874</name>
</gene>
<keyword evidence="5" id="KW-1185">Reference proteome</keyword>
<feature type="signal peptide" evidence="3">
    <location>
        <begin position="1"/>
        <end position="20"/>
    </location>
</feature>